<dbReference type="EMBL" id="CAUJNA010000002">
    <property type="protein sequence ID" value="CAJ1370166.1"/>
    <property type="molecule type" value="Genomic_DNA"/>
</dbReference>
<evidence type="ECO:0000313" key="2">
    <source>
        <dbReference type="Proteomes" id="UP001178507"/>
    </source>
</evidence>
<protein>
    <submittedName>
        <fullName evidence="1">Uncharacterized protein</fullName>
    </submittedName>
</protein>
<gene>
    <name evidence="1" type="ORF">EVOR1521_LOCUS801</name>
</gene>
<keyword evidence="2" id="KW-1185">Reference proteome</keyword>
<proteinExistence type="predicted"/>
<name>A0AA36HJ73_9DINO</name>
<accession>A0AA36HJ73</accession>
<reference evidence="1" key="1">
    <citation type="submission" date="2023-08" db="EMBL/GenBank/DDBJ databases">
        <authorList>
            <person name="Chen Y."/>
            <person name="Shah S."/>
            <person name="Dougan E. K."/>
            <person name="Thang M."/>
            <person name="Chan C."/>
        </authorList>
    </citation>
    <scope>NUCLEOTIDE SEQUENCE</scope>
</reference>
<evidence type="ECO:0000313" key="1">
    <source>
        <dbReference type="EMBL" id="CAJ1370166.1"/>
    </source>
</evidence>
<organism evidence="1 2">
    <name type="scientific">Effrenium voratum</name>
    <dbReference type="NCBI Taxonomy" id="2562239"/>
    <lineage>
        <taxon>Eukaryota</taxon>
        <taxon>Sar</taxon>
        <taxon>Alveolata</taxon>
        <taxon>Dinophyceae</taxon>
        <taxon>Suessiales</taxon>
        <taxon>Symbiodiniaceae</taxon>
        <taxon>Effrenium</taxon>
    </lineage>
</organism>
<sequence length="146" mass="15894">MIAMGRGIQALAVLTGLYSVPAERCRQAAALGEGFAGIEVRAMTNIGLEGFFKDGRSVELENCTAKDVASAVSECSMGVLDSQKRLYVEVRYAAAASRLASRRLTAVLKFLSAGGLPRRRLRGQIRAGQENKVEFYIFEEFPESDL</sequence>
<comment type="caution">
    <text evidence="1">The sequence shown here is derived from an EMBL/GenBank/DDBJ whole genome shotgun (WGS) entry which is preliminary data.</text>
</comment>
<dbReference type="AlphaFoldDB" id="A0AA36HJ73"/>
<dbReference type="Proteomes" id="UP001178507">
    <property type="component" value="Unassembled WGS sequence"/>
</dbReference>